<proteinExistence type="predicted"/>
<comment type="caution">
    <text evidence="3">The sequence shown here is derived from an EMBL/GenBank/DDBJ whole genome shotgun (WGS) entry which is preliminary data.</text>
</comment>
<dbReference type="InterPro" id="IPR025542">
    <property type="entry name" value="YacH"/>
</dbReference>
<dbReference type="Pfam" id="PF02151">
    <property type="entry name" value="UVR"/>
    <property type="match status" value="1"/>
</dbReference>
<dbReference type="GO" id="GO:0046870">
    <property type="term" value="F:cadmium ion binding"/>
    <property type="evidence" value="ECO:0007669"/>
    <property type="project" value="TreeGrafter"/>
</dbReference>
<reference evidence="3 4" key="1">
    <citation type="submission" date="2013-12" db="EMBL/GenBank/DDBJ databases">
        <title>Draft genome sequence of Caloranaerobacter sp. H53214.</title>
        <authorList>
            <person name="Jiang L.J."/>
            <person name="Shao Z.Z."/>
            <person name="Long M.N."/>
        </authorList>
    </citation>
    <scope>NUCLEOTIDE SEQUENCE [LARGE SCALE GENOMIC DNA]</scope>
    <source>
        <strain evidence="3 4">H53214</strain>
    </source>
</reference>
<dbReference type="Proteomes" id="UP000029622">
    <property type="component" value="Unassembled WGS sequence"/>
</dbReference>
<dbReference type="GO" id="GO:0008270">
    <property type="term" value="F:zinc ion binding"/>
    <property type="evidence" value="ECO:0007669"/>
    <property type="project" value="TreeGrafter"/>
</dbReference>
<dbReference type="PANTHER" id="PTHR38430:SF1">
    <property type="entry name" value="PROTEIN-ARGININE KINASE ACTIVATOR PROTEIN"/>
    <property type="match status" value="1"/>
</dbReference>
<name>A0A096BH90_9FIRM</name>
<dbReference type="SUPFAM" id="SSF46600">
    <property type="entry name" value="C-terminal UvrC-binding domain of UvrB"/>
    <property type="match status" value="1"/>
</dbReference>
<protein>
    <recommendedName>
        <fullName evidence="2">UVR domain-containing protein</fullName>
    </recommendedName>
</protein>
<feature type="coiled-coil region" evidence="1">
    <location>
        <begin position="128"/>
        <end position="167"/>
    </location>
</feature>
<dbReference type="EMBL" id="AZTB01000039">
    <property type="protein sequence ID" value="KGG80118.1"/>
    <property type="molecule type" value="Genomic_DNA"/>
</dbReference>
<evidence type="ECO:0000313" key="4">
    <source>
        <dbReference type="Proteomes" id="UP000029622"/>
    </source>
</evidence>
<dbReference type="InterPro" id="IPR036876">
    <property type="entry name" value="UVR_dom_sf"/>
</dbReference>
<dbReference type="PROSITE" id="PS50151">
    <property type="entry name" value="UVR"/>
    <property type="match status" value="1"/>
</dbReference>
<evidence type="ECO:0000313" key="3">
    <source>
        <dbReference type="EMBL" id="KGG80118.1"/>
    </source>
</evidence>
<dbReference type="PIRSF" id="PIRSF015034">
    <property type="entry name" value="YacH"/>
    <property type="match status" value="1"/>
</dbReference>
<dbReference type="AlphaFoldDB" id="A0A096BH90"/>
<organism evidence="3 4">
    <name type="scientific">Caloranaerobacter azorensis H53214</name>
    <dbReference type="NCBI Taxonomy" id="1156417"/>
    <lineage>
        <taxon>Bacteria</taxon>
        <taxon>Bacillati</taxon>
        <taxon>Bacillota</taxon>
        <taxon>Tissierellia</taxon>
        <taxon>Tissierellales</taxon>
        <taxon>Thermohalobacteraceae</taxon>
        <taxon>Caloranaerobacter</taxon>
    </lineage>
</organism>
<dbReference type="RefSeq" id="WP_035163850.1">
    <property type="nucleotide sequence ID" value="NZ_AZTB01000039.1"/>
</dbReference>
<dbReference type="PANTHER" id="PTHR38430">
    <property type="entry name" value="PROTEIN-ARGININE KINASE ACTIVATOR PROTEIN"/>
    <property type="match status" value="1"/>
</dbReference>
<gene>
    <name evidence="3" type="ORF">Y919_08090</name>
</gene>
<dbReference type="GO" id="GO:1990170">
    <property type="term" value="P:stress response to cadmium ion"/>
    <property type="evidence" value="ECO:0007669"/>
    <property type="project" value="TreeGrafter"/>
</dbReference>
<evidence type="ECO:0000259" key="2">
    <source>
        <dbReference type="PROSITE" id="PS50151"/>
    </source>
</evidence>
<dbReference type="GO" id="GO:1990169">
    <property type="term" value="P:stress response to copper ion"/>
    <property type="evidence" value="ECO:0007669"/>
    <property type="project" value="TreeGrafter"/>
</dbReference>
<dbReference type="GO" id="GO:0050897">
    <property type="term" value="F:cobalt ion binding"/>
    <property type="evidence" value="ECO:0007669"/>
    <property type="project" value="TreeGrafter"/>
</dbReference>
<dbReference type="InterPro" id="IPR001943">
    <property type="entry name" value="UVR_dom"/>
</dbReference>
<sequence>MLCDDCGKREATMHFTKIINGDVTELHLCEECAKNHKEFDFDASFSIHNFLAGLLDLDSTQGSPFEMDYITSVKCEKCGLTYSRFRQIGKFGCSNCYNSFREKLIPLFRRIHGHENHVGKVPRRAGGMIRIKKEISRLKKQLELAVRNEEYEKAAKIRDQIKELQAQIDTE</sequence>
<dbReference type="Gene3D" id="4.10.860.10">
    <property type="entry name" value="UVR domain"/>
    <property type="match status" value="1"/>
</dbReference>
<keyword evidence="1" id="KW-0175">Coiled coil</keyword>
<dbReference type="GO" id="GO:0005507">
    <property type="term" value="F:copper ion binding"/>
    <property type="evidence" value="ECO:0007669"/>
    <property type="project" value="TreeGrafter"/>
</dbReference>
<feature type="domain" description="UVR" evidence="2">
    <location>
        <begin position="132"/>
        <end position="167"/>
    </location>
</feature>
<dbReference type="STRING" id="1156417.Y919_08090"/>
<evidence type="ECO:0000256" key="1">
    <source>
        <dbReference type="SAM" id="Coils"/>
    </source>
</evidence>
<accession>A0A096BH90</accession>